<evidence type="ECO:0000313" key="1">
    <source>
        <dbReference type="EMBL" id="SIR33080.1"/>
    </source>
</evidence>
<dbReference type="Proteomes" id="UP000186819">
    <property type="component" value="Unassembled WGS sequence"/>
</dbReference>
<accession>A0A1N7A1S5</accession>
<reference evidence="2" key="1">
    <citation type="submission" date="2017-01" db="EMBL/GenBank/DDBJ databases">
        <authorList>
            <person name="Varghese N."/>
            <person name="Submissions S."/>
        </authorList>
    </citation>
    <scope>NUCLEOTIDE SEQUENCE [LARGE SCALE GENOMIC DNA]</scope>
    <source>
        <strain evidence="2">ATCC 51758</strain>
    </source>
</reference>
<dbReference type="OrthoDB" id="9802256at2"/>
<name>A0A1N7A1S5_9RHOO</name>
<gene>
    <name evidence="1" type="ORF">SAMN05421829_11346</name>
</gene>
<sequence length="200" mass="21175">MAYRIEGRLLEVCTCKAICPCWIGDDPDGGTCDGTLAWHIDKGEIGGTDVSGLTFGMLAHIPGNVLKGNWRALAFVDERASKAQEEALLSVFTGKLGGPVAELAQLVGEVVGVERVAIEFDVKEGSGRLRIGDTVAADLECARGPEQRPTVMSDTIFSTIPGSPAYIGRAPLYRAQSEPLGINVNLSGYNSVQGAFCFQA</sequence>
<protein>
    <recommendedName>
        <fullName evidence="3">DUF1326 domain-containing protein</fullName>
    </recommendedName>
</protein>
<dbReference type="Pfam" id="PF07040">
    <property type="entry name" value="DUF1326"/>
    <property type="match status" value="1"/>
</dbReference>
<dbReference type="STRING" id="34027.SAMN05421829_11346"/>
<evidence type="ECO:0008006" key="3">
    <source>
        <dbReference type="Google" id="ProtNLM"/>
    </source>
</evidence>
<organism evidence="1 2">
    <name type="scientific">Aromatoleum tolulyticum</name>
    <dbReference type="NCBI Taxonomy" id="34027"/>
    <lineage>
        <taxon>Bacteria</taxon>
        <taxon>Pseudomonadati</taxon>
        <taxon>Pseudomonadota</taxon>
        <taxon>Betaproteobacteria</taxon>
        <taxon>Rhodocyclales</taxon>
        <taxon>Rhodocyclaceae</taxon>
        <taxon>Aromatoleum</taxon>
    </lineage>
</organism>
<dbReference type="AlphaFoldDB" id="A0A1N7A1S5"/>
<dbReference type="RefSeq" id="WP_076603480.1">
    <property type="nucleotide sequence ID" value="NZ_FTMD01000013.1"/>
</dbReference>
<keyword evidence="2" id="KW-1185">Reference proteome</keyword>
<dbReference type="EMBL" id="FTMD01000013">
    <property type="protein sequence ID" value="SIR33080.1"/>
    <property type="molecule type" value="Genomic_DNA"/>
</dbReference>
<dbReference type="InterPro" id="IPR009758">
    <property type="entry name" value="DUF1326"/>
</dbReference>
<evidence type="ECO:0000313" key="2">
    <source>
        <dbReference type="Proteomes" id="UP000186819"/>
    </source>
</evidence>
<proteinExistence type="predicted"/>